<proteinExistence type="predicted"/>
<evidence type="ECO:0000313" key="2">
    <source>
        <dbReference type="WBParaSite" id="maker-uti_cns_0007082-snap-gene-0.9-mRNA-1"/>
    </source>
</evidence>
<reference evidence="2" key="1">
    <citation type="submission" date="2016-11" db="UniProtKB">
        <authorList>
            <consortium name="WormBaseParasite"/>
        </authorList>
    </citation>
    <scope>IDENTIFICATION</scope>
</reference>
<evidence type="ECO:0000313" key="1">
    <source>
        <dbReference type="Proteomes" id="UP000095280"/>
    </source>
</evidence>
<keyword evidence="1" id="KW-1185">Reference proteome</keyword>
<dbReference type="WBParaSite" id="maker-uti_cns_0007082-snap-gene-0.9-mRNA-1">
    <property type="protein sequence ID" value="maker-uti_cns_0007082-snap-gene-0.9-mRNA-1"/>
    <property type="gene ID" value="maker-uti_cns_0007082-snap-gene-0.9"/>
</dbReference>
<name>A0A1I8HNB7_9PLAT</name>
<organism evidence="1 2">
    <name type="scientific">Macrostomum lignano</name>
    <dbReference type="NCBI Taxonomy" id="282301"/>
    <lineage>
        <taxon>Eukaryota</taxon>
        <taxon>Metazoa</taxon>
        <taxon>Spiralia</taxon>
        <taxon>Lophotrochozoa</taxon>
        <taxon>Platyhelminthes</taxon>
        <taxon>Rhabditophora</taxon>
        <taxon>Macrostomorpha</taxon>
        <taxon>Macrostomida</taxon>
        <taxon>Macrostomidae</taxon>
        <taxon>Macrostomum</taxon>
    </lineage>
</organism>
<dbReference type="Proteomes" id="UP000095280">
    <property type="component" value="Unplaced"/>
</dbReference>
<accession>A0A1I8HNB7</accession>
<sequence length="113" mass="12155">TARTCFVLFQELLVDENPVSEAALEVADAVFRRIAGRAQLQPEGLAAACGSGCISRSNFLAMFAAQLLRDRDAAAEDLGSGRADFALAPADLRWLTRRMASKGTPVVRVLLTF</sequence>
<protein>
    <submittedName>
        <fullName evidence="2">HU-CCDC81_euk_2 domain-containing protein</fullName>
    </submittedName>
</protein>
<dbReference type="AlphaFoldDB" id="A0A1I8HNB7"/>